<evidence type="ECO:0000259" key="5">
    <source>
        <dbReference type="Pfam" id="PF00155"/>
    </source>
</evidence>
<keyword evidence="7" id="KW-1185">Reference proteome</keyword>
<sequence>MMDIFDKYAPFASRHEQLLQLGADPFAVRIDELRSATEAVIDGRETILVGTNNYLGLTYDPACIAAAQEALERYGTGTTGSRIANGTYGPHQELEQAFARFLKRRSCMVFSTGYQANLAMIAGLAGPRDVVLIDADSHASIYDACKLSGATIVRFRHNDPADLDRRLTRLGAEGECKLVVVEGLYSMLGDTAPLQAFVEVKKKHGAWLLVDEAHSFGVYGETGRGLAEAEGVEEEVDFVVGTFSKSLGAIGGFGASNHPKFDLLRFCARPYMFTASPSPSSIASVRAALQRIEEDPTLRTRLWANARRLHEGLVGIGLRPCSPVSPVIAVPLPGEIAAARAWNLLRERGVYVNLALPPGTPGSLCLLRASLSAAHSFAQVDVVIERFAAVVAELTEEGAALARTA</sequence>
<evidence type="ECO:0000256" key="4">
    <source>
        <dbReference type="RuleBase" id="RU003693"/>
    </source>
</evidence>
<evidence type="ECO:0000256" key="3">
    <source>
        <dbReference type="ARBA" id="ARBA00022898"/>
    </source>
</evidence>
<dbReference type="PANTHER" id="PTHR13693">
    <property type="entry name" value="CLASS II AMINOTRANSFERASE/8-AMINO-7-OXONONANOATE SYNTHASE"/>
    <property type="match status" value="1"/>
</dbReference>
<comment type="caution">
    <text evidence="6">The sequence shown here is derived from an EMBL/GenBank/DDBJ whole genome shotgun (WGS) entry which is preliminary data.</text>
</comment>
<comment type="cofactor">
    <cofactor evidence="1 4">
        <name>pyridoxal 5'-phosphate</name>
        <dbReference type="ChEBI" id="CHEBI:597326"/>
    </cofactor>
</comment>
<gene>
    <name evidence="6" type="ORF">U1T56_04295</name>
</gene>
<feature type="domain" description="Aminotransferase class I/classII large" evidence="5">
    <location>
        <begin position="46"/>
        <end position="387"/>
    </location>
</feature>
<proteinExistence type="inferred from homology"/>
<reference evidence="6 7" key="1">
    <citation type="submission" date="2024-01" db="EMBL/GenBank/DDBJ databases">
        <title>Multi-omics insights into the function and evolution of sodium benzoate biodegradation pathways in Benzoatithermus flavus gen. nov., sp. nov. from hot spring.</title>
        <authorList>
            <person name="Hu C.-J."/>
            <person name="Li W.-J."/>
        </authorList>
    </citation>
    <scope>NUCLEOTIDE SEQUENCE [LARGE SCALE GENOMIC DNA]</scope>
    <source>
        <strain evidence="6 7">SYSU G07066</strain>
    </source>
</reference>
<dbReference type="InterPro" id="IPR015422">
    <property type="entry name" value="PyrdxlP-dep_Trfase_small"/>
</dbReference>
<dbReference type="InterPro" id="IPR050087">
    <property type="entry name" value="AON_synthase_class-II"/>
</dbReference>
<dbReference type="InterPro" id="IPR015421">
    <property type="entry name" value="PyrdxlP-dep_Trfase_major"/>
</dbReference>
<evidence type="ECO:0000256" key="1">
    <source>
        <dbReference type="ARBA" id="ARBA00001933"/>
    </source>
</evidence>
<dbReference type="InterPro" id="IPR001917">
    <property type="entry name" value="Aminotrans_II_pyridoxalP_BS"/>
</dbReference>
<dbReference type="InterPro" id="IPR015424">
    <property type="entry name" value="PyrdxlP-dep_Trfase"/>
</dbReference>
<keyword evidence="6" id="KW-0032">Aminotransferase</keyword>
<keyword evidence="3 4" id="KW-0663">Pyridoxal phosphate</keyword>
<evidence type="ECO:0000313" key="6">
    <source>
        <dbReference type="EMBL" id="MEK0082357.1"/>
    </source>
</evidence>
<dbReference type="GO" id="GO:0008483">
    <property type="term" value="F:transaminase activity"/>
    <property type="evidence" value="ECO:0007669"/>
    <property type="project" value="UniProtKB-KW"/>
</dbReference>
<dbReference type="Gene3D" id="3.90.1150.10">
    <property type="entry name" value="Aspartate Aminotransferase, domain 1"/>
    <property type="match status" value="1"/>
</dbReference>
<dbReference type="EMBL" id="JBBLZC010000003">
    <property type="protein sequence ID" value="MEK0082357.1"/>
    <property type="molecule type" value="Genomic_DNA"/>
</dbReference>
<dbReference type="Proteomes" id="UP001375743">
    <property type="component" value="Unassembled WGS sequence"/>
</dbReference>
<organism evidence="6 7">
    <name type="scientific">Benzoatithermus flavus</name>
    <dbReference type="NCBI Taxonomy" id="3108223"/>
    <lineage>
        <taxon>Bacteria</taxon>
        <taxon>Pseudomonadati</taxon>
        <taxon>Pseudomonadota</taxon>
        <taxon>Alphaproteobacteria</taxon>
        <taxon>Geminicoccales</taxon>
        <taxon>Geminicoccaceae</taxon>
        <taxon>Benzoatithermus</taxon>
    </lineage>
</organism>
<evidence type="ECO:0000313" key="7">
    <source>
        <dbReference type="Proteomes" id="UP001375743"/>
    </source>
</evidence>
<dbReference type="PROSITE" id="PS00599">
    <property type="entry name" value="AA_TRANSFER_CLASS_2"/>
    <property type="match status" value="1"/>
</dbReference>
<evidence type="ECO:0000256" key="2">
    <source>
        <dbReference type="ARBA" id="ARBA00022679"/>
    </source>
</evidence>
<dbReference type="NCBIfam" id="NF047599">
    <property type="entry name" value="SerpalmtaseBetaP"/>
    <property type="match status" value="1"/>
</dbReference>
<accession>A0ABU8XME2</accession>
<dbReference type="Pfam" id="PF00155">
    <property type="entry name" value="Aminotran_1_2"/>
    <property type="match status" value="1"/>
</dbReference>
<keyword evidence="2" id="KW-0808">Transferase</keyword>
<name>A0ABU8XME2_9PROT</name>
<comment type="similarity">
    <text evidence="4">Belongs to the class-II pyridoxal-phosphate-dependent aminotransferase family.</text>
</comment>
<dbReference type="PANTHER" id="PTHR13693:SF3">
    <property type="entry name" value="LD36009P"/>
    <property type="match status" value="1"/>
</dbReference>
<dbReference type="SUPFAM" id="SSF53383">
    <property type="entry name" value="PLP-dependent transferases"/>
    <property type="match status" value="1"/>
</dbReference>
<protein>
    <submittedName>
        <fullName evidence="6">Aminotransferase class I/II-fold pyridoxal phosphate-dependent enzyme</fullName>
    </submittedName>
</protein>
<dbReference type="Gene3D" id="3.40.640.10">
    <property type="entry name" value="Type I PLP-dependent aspartate aminotransferase-like (Major domain)"/>
    <property type="match status" value="1"/>
</dbReference>
<dbReference type="InterPro" id="IPR004839">
    <property type="entry name" value="Aminotransferase_I/II_large"/>
</dbReference>